<reference evidence="4 5" key="1">
    <citation type="journal article" date="2021" name="bioRxiv">
        <title>The Gossypium anomalum genome as a resource for cotton improvement and evolutionary analysis of hybrid incompatibility.</title>
        <authorList>
            <person name="Grover C.E."/>
            <person name="Yuan D."/>
            <person name="Arick M.A."/>
            <person name="Miller E.R."/>
            <person name="Hu G."/>
            <person name="Peterson D.G."/>
            <person name="Wendel J.F."/>
            <person name="Udall J.A."/>
        </authorList>
    </citation>
    <scope>NUCLEOTIDE SEQUENCE [LARGE SCALE GENOMIC DNA]</scope>
    <source>
        <strain evidence="4">JFW-Udall</strain>
        <tissue evidence="4">Leaf</tissue>
    </source>
</reference>
<dbReference type="InterPro" id="IPR025486">
    <property type="entry name" value="DUF4378"/>
</dbReference>
<feature type="region of interest" description="Disordered" evidence="1">
    <location>
        <begin position="335"/>
        <end position="361"/>
    </location>
</feature>
<keyword evidence="5" id="KW-1185">Reference proteome</keyword>
<dbReference type="OrthoDB" id="769613at2759"/>
<accession>A0A8J6CYH7</accession>
<feature type="compositionally biased region" description="Pro residues" evidence="1">
    <location>
        <begin position="349"/>
        <end position="359"/>
    </location>
</feature>
<evidence type="ECO:0000313" key="4">
    <source>
        <dbReference type="EMBL" id="KAG8488181.1"/>
    </source>
</evidence>
<feature type="compositionally biased region" description="Low complexity" evidence="1">
    <location>
        <begin position="123"/>
        <end position="138"/>
    </location>
</feature>
<dbReference type="PANTHER" id="PTHR31680:SF4">
    <property type="entry name" value="LONGIFOLIA PROTEIN"/>
    <property type="match status" value="1"/>
</dbReference>
<feature type="compositionally biased region" description="Polar residues" evidence="1">
    <location>
        <begin position="659"/>
        <end position="674"/>
    </location>
</feature>
<dbReference type="Pfam" id="PF14383">
    <property type="entry name" value="VARLMGL"/>
    <property type="match status" value="1"/>
</dbReference>
<evidence type="ECO:0008006" key="6">
    <source>
        <dbReference type="Google" id="ProtNLM"/>
    </source>
</evidence>
<feature type="region of interest" description="Disordered" evidence="1">
    <location>
        <begin position="532"/>
        <end position="557"/>
    </location>
</feature>
<gene>
    <name evidence="4" type="ORF">CXB51_018460</name>
</gene>
<evidence type="ECO:0000259" key="2">
    <source>
        <dbReference type="Pfam" id="PF14309"/>
    </source>
</evidence>
<dbReference type="InterPro" id="IPR032795">
    <property type="entry name" value="DUF3741-assoc"/>
</dbReference>
<evidence type="ECO:0000313" key="5">
    <source>
        <dbReference type="Proteomes" id="UP000701853"/>
    </source>
</evidence>
<feature type="domain" description="DUF4378" evidence="2">
    <location>
        <begin position="919"/>
        <end position="1103"/>
    </location>
</feature>
<dbReference type="EMBL" id="JAHUZN010000007">
    <property type="protein sequence ID" value="KAG8488181.1"/>
    <property type="molecule type" value="Genomic_DNA"/>
</dbReference>
<organism evidence="4 5">
    <name type="scientific">Gossypium anomalum</name>
    <dbReference type="NCBI Taxonomy" id="47600"/>
    <lineage>
        <taxon>Eukaryota</taxon>
        <taxon>Viridiplantae</taxon>
        <taxon>Streptophyta</taxon>
        <taxon>Embryophyta</taxon>
        <taxon>Tracheophyta</taxon>
        <taxon>Spermatophyta</taxon>
        <taxon>Magnoliopsida</taxon>
        <taxon>eudicotyledons</taxon>
        <taxon>Gunneridae</taxon>
        <taxon>Pentapetalae</taxon>
        <taxon>rosids</taxon>
        <taxon>malvids</taxon>
        <taxon>Malvales</taxon>
        <taxon>Malvaceae</taxon>
        <taxon>Malvoideae</taxon>
        <taxon>Gossypium</taxon>
    </lineage>
</organism>
<feature type="region of interest" description="Disordered" evidence="1">
    <location>
        <begin position="397"/>
        <end position="432"/>
    </location>
</feature>
<dbReference type="InterPro" id="IPR033334">
    <property type="entry name" value="LNG1/2"/>
</dbReference>
<feature type="region of interest" description="Disordered" evidence="1">
    <location>
        <begin position="597"/>
        <end position="751"/>
    </location>
</feature>
<feature type="compositionally biased region" description="Polar residues" evidence="1">
    <location>
        <begin position="721"/>
        <end position="741"/>
    </location>
</feature>
<dbReference type="Proteomes" id="UP000701853">
    <property type="component" value="Chromosome 7"/>
</dbReference>
<evidence type="ECO:0000256" key="1">
    <source>
        <dbReference type="SAM" id="MobiDB-lite"/>
    </source>
</evidence>
<name>A0A8J6CYH7_9ROSI</name>
<feature type="region of interest" description="Disordered" evidence="1">
    <location>
        <begin position="113"/>
        <end position="168"/>
    </location>
</feature>
<dbReference type="PANTHER" id="PTHR31680">
    <property type="entry name" value="LONGIFOLIA PROTEIN"/>
    <property type="match status" value="1"/>
</dbReference>
<feature type="domain" description="DUF3741" evidence="3">
    <location>
        <begin position="358"/>
        <end position="377"/>
    </location>
</feature>
<dbReference type="Pfam" id="PF14309">
    <property type="entry name" value="DUF4378"/>
    <property type="match status" value="1"/>
</dbReference>
<dbReference type="GO" id="GO:0051513">
    <property type="term" value="P:regulation of monopolar cell growth"/>
    <property type="evidence" value="ECO:0007669"/>
    <property type="project" value="InterPro"/>
</dbReference>
<protein>
    <recommendedName>
        <fullName evidence="6">DUF4378 domain-containing protein</fullName>
    </recommendedName>
</protein>
<evidence type="ECO:0000259" key="3">
    <source>
        <dbReference type="Pfam" id="PF14383"/>
    </source>
</evidence>
<feature type="compositionally biased region" description="Low complexity" evidence="1">
    <location>
        <begin position="409"/>
        <end position="425"/>
    </location>
</feature>
<sequence length="1126" mass="125124">MAAKLLHSLADENPDLQKQIGCMVGVFQIFDNHHLLTTKRLSHRNLPSGNSHLNNGIHEGDSNNAFHRQTATCMLITEIASLFLKVSKVMPFLYQNLSLQSFGFQETNINRSGNEKQRISMESPRASFSSSRSSSFSSLDYNKTAQQEVPFPENPDRDTEMNRPCTSPHLGPQCVDLRDVVKDSMYRDARGLLVKTATREEVLGNTVKHRDSPRPFHVPKSVDGSYVVRNNGKKNVPDDLKESLRVLAKLREAPWYYNNEARELQRSSQEANGSWKSISRDTHVPRFSYDGREGNHSSFESRDTFKSAPKLKELPRLSLDSCERSMRSSSYLTESFRNSGNLDSGVANPPQPPGTPKRPPNVIAKLMGLESLPSSSSADDGQLGVIKTCLTEDNHPFSWPLRGNDLNRPTGTSSTRSSSKDPTSPQWKNPDLIMKPISSSRFPIEPAPWRHVDGTRGSRKQPLKHVKFPAKNPNTFPSVYGEIENRLKDLEFKQSGKDLRALKQIIEAMQAKGLLDTRKEQAANLVNQRGNEPKCASLDQNPRGQQSLQNTRINTSTARGLDCNRTYESPIVIMKPAKLVEKGDIKASKVIPIDDFSSLPKIQSGGPVDNKKGLTNTRVARDRTARNSHSGSASSSTDKKASSRSIRSIQPSMKGPKESTATTVKSSGSVSPRLQQKKLELDRRSRPPTPPSDPSKPRKHSNRHSSEFGSPGGKHRPKSPEMQQCDDQLSQISTESRASSHQGDDISPQSDSSIILQSKLDVEVTSHEQTIGIIDSQSPSMMAVQCSISDLMPKKSTSRMVEDESMEEPAVVAPEHPSPVSVLDTSVYRDDEPSPVKQILNASGGNGAEGLNEDHKEEQWNPADKCLANNVGSGLTSEINRKKLQNIEHLVQKLRRLNSGHDEASTDYIASLCGNTNPDHRYVSEVLLASGLLLKDLGSGLTTLQLHPSGHPINPELFFVLEQTKASSLLSKEENNTVNTGYISHSKLNHQKFHRKLIFDSVNEILVGKLALFGAFPEPRINSGKLAKKTLTAQQLLKELCIEIEQLQAKKPNCDLEEDEDGLKNILWEDVMSRSESWTDFNSEISGMVLDVERLVFKDLVNEIVIGEEGSLRAKQSRRRRQLFSK</sequence>
<feature type="compositionally biased region" description="Polar residues" evidence="1">
    <location>
        <begin position="538"/>
        <end position="557"/>
    </location>
</feature>
<dbReference type="AlphaFoldDB" id="A0A8J6CYH7"/>
<proteinExistence type="predicted"/>
<comment type="caution">
    <text evidence="4">The sequence shown here is derived from an EMBL/GenBank/DDBJ whole genome shotgun (WGS) entry which is preliminary data.</text>
</comment>